<sequence length="571" mass="60596">MSLLSYDVVADPAPLASRTGTPAVGTVHVLVSNPNTYHVKWHSIEVEVPFGSGTGALTSDHTVITPKITPEKPFAGGANPTFGWDPTRGTPGLSGLPGAFIARDTKEVDMPPGSAMVLSLENFPVSDQEGLVLLRVNEDAEGSSRGRTPRPVRLAVLKKAAQVPTDFRPEKSQVDKGQNVVLLWDGPDDLTYTIALPDGTEKSTERLGPGKYRWRPNDPASVPKRDTTYTLIARSTGQPQSEGYFLTTTVHIEIPEFEHGMRALWVEGTTAKGRVTFTTTGVSIKKQSGRQRGDITAGKADVTEVVTGQAKVNGPLTAGTTNVSELVTEQARVNGPLTAGTTNVSELVAGEARVNGALAANNAAVNELVAGRAQVNGPLAAGQTNVSELDAGQVRVSGQLTTGKVEVNELVAGRAHVTGQAGQSLFDGQVIYSGECVVEELSVGQMEVAGRLTTRGPLLFHNQAGDPLVETIHEQPFGLRVRGRLEVAEGLTTRGPLLFHDHQGNRWMETVPEAPYGMWVRGKLKIDGPDLVLNGITYLYSELHVRGDLFVKGSADIGGDAKVGGHLTKGS</sequence>
<protein>
    <submittedName>
        <fullName evidence="2">Uncharacterized protein</fullName>
    </submittedName>
</protein>
<evidence type="ECO:0000313" key="2">
    <source>
        <dbReference type="EMBL" id="KRV46622.1"/>
    </source>
</evidence>
<evidence type="ECO:0000313" key="3">
    <source>
        <dbReference type="Proteomes" id="UP000050867"/>
    </source>
</evidence>
<gene>
    <name evidence="2" type="ORF">AQ490_12180</name>
</gene>
<comment type="caution">
    <text evidence="2">The sequence shown here is derived from an EMBL/GenBank/DDBJ whole genome shotgun (WGS) entry which is preliminary data.</text>
</comment>
<dbReference type="RefSeq" id="WP_058032968.1">
    <property type="nucleotide sequence ID" value="NZ_LLZU01000039.1"/>
</dbReference>
<dbReference type="eggNOG" id="ENOG5033QN7">
    <property type="taxonomic scope" value="Bacteria"/>
</dbReference>
<name>A0A0T6LKN3_WENVI</name>
<reference evidence="2 3" key="1">
    <citation type="submission" date="2015-10" db="EMBL/GenBank/DDBJ databases">
        <title>Draft genome sequence of pyrrolomycin-producing Streptomyces vitaminophilus.</title>
        <authorList>
            <person name="Graham D.E."/>
            <person name="Mahan K.M."/>
            <person name="Klingeman D.M."/>
            <person name="Hettich R.L."/>
            <person name="Parry R.J."/>
        </authorList>
    </citation>
    <scope>NUCLEOTIDE SEQUENCE [LARGE SCALE GENOMIC DNA]</scope>
    <source>
        <strain evidence="2 3">ATCC 31673</strain>
    </source>
</reference>
<accession>A0A0T6LKN3</accession>
<keyword evidence="3" id="KW-1185">Reference proteome</keyword>
<dbReference type="AlphaFoldDB" id="A0A0T6LKN3"/>
<feature type="region of interest" description="Disordered" evidence="1">
    <location>
        <begin position="201"/>
        <end position="223"/>
    </location>
</feature>
<dbReference type="OrthoDB" id="3511944at2"/>
<proteinExistence type="predicted"/>
<dbReference type="EMBL" id="LLZU01000039">
    <property type="protein sequence ID" value="KRV46622.1"/>
    <property type="molecule type" value="Genomic_DNA"/>
</dbReference>
<evidence type="ECO:0000256" key="1">
    <source>
        <dbReference type="SAM" id="MobiDB-lite"/>
    </source>
</evidence>
<dbReference type="Proteomes" id="UP000050867">
    <property type="component" value="Unassembled WGS sequence"/>
</dbReference>
<organism evidence="2 3">
    <name type="scientific">Wenjunlia vitaminophila</name>
    <name type="common">Streptomyces vitaminophilus</name>
    <dbReference type="NCBI Taxonomy" id="76728"/>
    <lineage>
        <taxon>Bacteria</taxon>
        <taxon>Bacillati</taxon>
        <taxon>Actinomycetota</taxon>
        <taxon>Actinomycetes</taxon>
        <taxon>Kitasatosporales</taxon>
        <taxon>Streptomycetaceae</taxon>
        <taxon>Wenjunlia</taxon>
    </lineage>
</organism>